<organism evidence="2 3">
    <name type="scientific">Streptosporangium algeriense</name>
    <dbReference type="NCBI Taxonomy" id="1682748"/>
    <lineage>
        <taxon>Bacteria</taxon>
        <taxon>Bacillati</taxon>
        <taxon>Actinomycetota</taxon>
        <taxon>Actinomycetes</taxon>
        <taxon>Streptosporangiales</taxon>
        <taxon>Streptosporangiaceae</taxon>
        <taxon>Streptosporangium</taxon>
    </lineage>
</organism>
<evidence type="ECO:0000313" key="3">
    <source>
        <dbReference type="Proteomes" id="UP001597024"/>
    </source>
</evidence>
<evidence type="ECO:0000313" key="2">
    <source>
        <dbReference type="EMBL" id="MFD0886655.1"/>
    </source>
</evidence>
<dbReference type="PANTHER" id="PTHR43172:SF1">
    <property type="entry name" value="ADENYLOSUCCINATE LYASE"/>
    <property type="match status" value="1"/>
</dbReference>
<accession>A0ABW3DV92</accession>
<dbReference type="Proteomes" id="UP001597024">
    <property type="component" value="Unassembled WGS sequence"/>
</dbReference>
<sequence>MTAKPRIPNVLAARYASAELARLWSPEYKVVAERRLWLAVLAAQARLGIAVPEEAVADYEKVVEQVDLASIAERERVTRHDVKARIEEFNALAGHEHVHKGMTSRDLTENVEQLQIRDSLLVVRDRCVALLARLGALAAE</sequence>
<dbReference type="EMBL" id="JBHTHX010000675">
    <property type="protein sequence ID" value="MFD0886655.1"/>
    <property type="molecule type" value="Genomic_DNA"/>
</dbReference>
<dbReference type="InterPro" id="IPR008948">
    <property type="entry name" value="L-Aspartase-like"/>
</dbReference>
<keyword evidence="3" id="KW-1185">Reference proteome</keyword>
<dbReference type="Gene3D" id="1.20.200.10">
    <property type="entry name" value="Fumarase/aspartase (Central domain)"/>
    <property type="match status" value="1"/>
</dbReference>
<dbReference type="GO" id="GO:0016829">
    <property type="term" value="F:lyase activity"/>
    <property type="evidence" value="ECO:0007669"/>
    <property type="project" value="UniProtKB-KW"/>
</dbReference>
<dbReference type="SUPFAM" id="SSF48557">
    <property type="entry name" value="L-aspartase-like"/>
    <property type="match status" value="1"/>
</dbReference>
<gene>
    <name evidence="2" type="ORF">ACFQ08_19075</name>
</gene>
<comment type="caution">
    <text evidence="2">The sequence shown here is derived from an EMBL/GenBank/DDBJ whole genome shotgun (WGS) entry which is preliminary data.</text>
</comment>
<reference evidence="3" key="1">
    <citation type="journal article" date="2019" name="Int. J. Syst. Evol. Microbiol.">
        <title>The Global Catalogue of Microorganisms (GCM) 10K type strain sequencing project: providing services to taxonomists for standard genome sequencing and annotation.</title>
        <authorList>
            <consortium name="The Broad Institute Genomics Platform"/>
            <consortium name="The Broad Institute Genome Sequencing Center for Infectious Disease"/>
            <person name="Wu L."/>
            <person name="Ma J."/>
        </authorList>
    </citation>
    <scope>NUCLEOTIDE SEQUENCE [LARGE SCALE GENOMIC DNA]</scope>
    <source>
        <strain evidence="3">CCUG 62974</strain>
    </source>
</reference>
<dbReference type="Gene3D" id="1.10.275.60">
    <property type="match status" value="1"/>
</dbReference>
<feature type="non-terminal residue" evidence="2">
    <location>
        <position position="140"/>
    </location>
</feature>
<evidence type="ECO:0000256" key="1">
    <source>
        <dbReference type="ARBA" id="ARBA00023239"/>
    </source>
</evidence>
<protein>
    <submittedName>
        <fullName evidence="2">Adenylosuccinate lyase</fullName>
    </submittedName>
</protein>
<keyword evidence="1 2" id="KW-0456">Lyase</keyword>
<dbReference type="PANTHER" id="PTHR43172">
    <property type="entry name" value="ADENYLOSUCCINATE LYASE"/>
    <property type="match status" value="1"/>
</dbReference>
<proteinExistence type="predicted"/>
<name>A0ABW3DV92_9ACTN</name>